<comment type="similarity">
    <text evidence="1">Belongs to the CFA/CMAS family.</text>
</comment>
<dbReference type="GO" id="GO:0008168">
    <property type="term" value="F:methyltransferase activity"/>
    <property type="evidence" value="ECO:0007669"/>
    <property type="project" value="UniProtKB-KW"/>
</dbReference>
<dbReference type="PIRSF" id="PIRSF003085">
    <property type="entry name" value="CMAS"/>
    <property type="match status" value="1"/>
</dbReference>
<dbReference type="NCBIfam" id="NF008686">
    <property type="entry name" value="PRK11705.1"/>
    <property type="match status" value="1"/>
</dbReference>
<dbReference type="Pfam" id="PF02353">
    <property type="entry name" value="CMAS"/>
    <property type="match status" value="1"/>
</dbReference>
<organism evidence="7 8">
    <name type="scientific">Chitinophaga polysaccharea</name>
    <dbReference type="NCBI Taxonomy" id="1293035"/>
    <lineage>
        <taxon>Bacteria</taxon>
        <taxon>Pseudomonadati</taxon>
        <taxon>Bacteroidota</taxon>
        <taxon>Chitinophagia</taxon>
        <taxon>Chitinophagales</taxon>
        <taxon>Chitinophagaceae</taxon>
        <taxon>Chitinophaga</taxon>
    </lineage>
</organism>
<evidence type="ECO:0000256" key="3">
    <source>
        <dbReference type="ARBA" id="ARBA00022679"/>
    </source>
</evidence>
<evidence type="ECO:0000313" key="7">
    <source>
        <dbReference type="EMBL" id="TWF41687.1"/>
    </source>
</evidence>
<comment type="caution">
    <text evidence="7">The sequence shown here is derived from an EMBL/GenBank/DDBJ whole genome shotgun (WGS) entry which is preliminary data.</text>
</comment>
<dbReference type="InterPro" id="IPR003333">
    <property type="entry name" value="CMAS"/>
</dbReference>
<evidence type="ECO:0000256" key="1">
    <source>
        <dbReference type="ARBA" id="ARBA00010815"/>
    </source>
</evidence>
<keyword evidence="8" id="KW-1185">Reference proteome</keyword>
<sequence length="373" mass="42941">MVRTPKEIITHLLSSAGITVNGQQPWDIQVHDDTFYKAVLHNGSLGLGESYMHQQWDCECPDEFFAKVLRANLDVQVRKSLSFQAEILAARLLNFQTSSLAYRNGSAHYDIGNDLFEAMLDKRMTYTCGFWEKAHTLDEAQEYKLELSCRKLQLQPGMHVLDIGCGWGSFARYAAEHYGVKVTGITISKEQAELAAALCKGLPVDIRLTDYRAVHEPFDAIVSLGMFEHVGYKNYGTYLQMVHRCLKDDGLFLLHSIGGNTANPFTDRWLNKYIFPHAMIPTIRLIGQFIEGLFVMEHWQNFSVNYDRTLMAWYDNVVQHWDQLKSRYDPTFFRMWKYYLLSCAGSFRARKSQLWQIVLSKNGVPGGYRFNLP</sequence>
<evidence type="ECO:0000313" key="8">
    <source>
        <dbReference type="Proteomes" id="UP000320811"/>
    </source>
</evidence>
<dbReference type="PANTHER" id="PTHR43667">
    <property type="entry name" value="CYCLOPROPANE-FATTY-ACYL-PHOSPHOLIPID SYNTHASE"/>
    <property type="match status" value="1"/>
</dbReference>
<dbReference type="SUPFAM" id="SSF53335">
    <property type="entry name" value="S-adenosyl-L-methionine-dependent methyltransferases"/>
    <property type="match status" value="1"/>
</dbReference>
<dbReference type="InterPro" id="IPR050723">
    <property type="entry name" value="CFA/CMAS"/>
</dbReference>
<name>A0A561PUB1_9BACT</name>
<proteinExistence type="inferred from homology"/>
<dbReference type="EMBL" id="VIWO01000003">
    <property type="protein sequence ID" value="TWF41687.1"/>
    <property type="molecule type" value="Genomic_DNA"/>
</dbReference>
<evidence type="ECO:0000256" key="6">
    <source>
        <dbReference type="PIRSR" id="PIRSR003085-1"/>
    </source>
</evidence>
<feature type="active site" evidence="6">
    <location>
        <position position="343"/>
    </location>
</feature>
<dbReference type="GO" id="GO:0032259">
    <property type="term" value="P:methylation"/>
    <property type="evidence" value="ECO:0007669"/>
    <property type="project" value="UniProtKB-KW"/>
</dbReference>
<dbReference type="Proteomes" id="UP000320811">
    <property type="component" value="Unassembled WGS sequence"/>
</dbReference>
<gene>
    <name evidence="7" type="ORF">FHW36_103491</name>
</gene>
<evidence type="ECO:0000256" key="5">
    <source>
        <dbReference type="ARBA" id="ARBA00023098"/>
    </source>
</evidence>
<dbReference type="OrthoDB" id="9782855at2"/>
<keyword evidence="4" id="KW-0949">S-adenosyl-L-methionine</keyword>
<dbReference type="RefSeq" id="WP_145669910.1">
    <property type="nucleotide sequence ID" value="NZ_VIWO01000003.1"/>
</dbReference>
<dbReference type="AlphaFoldDB" id="A0A561PUB1"/>
<dbReference type="GO" id="GO:0008610">
    <property type="term" value="P:lipid biosynthetic process"/>
    <property type="evidence" value="ECO:0007669"/>
    <property type="project" value="InterPro"/>
</dbReference>
<dbReference type="InterPro" id="IPR029063">
    <property type="entry name" value="SAM-dependent_MTases_sf"/>
</dbReference>
<keyword evidence="3" id="KW-0808">Transferase</keyword>
<evidence type="ECO:0000256" key="4">
    <source>
        <dbReference type="ARBA" id="ARBA00022691"/>
    </source>
</evidence>
<accession>A0A561PUB1</accession>
<evidence type="ECO:0000256" key="2">
    <source>
        <dbReference type="ARBA" id="ARBA00022603"/>
    </source>
</evidence>
<protein>
    <submittedName>
        <fullName evidence="7">Cyclopropane-fatty-acyl-phospholipid synthase</fullName>
    </submittedName>
</protein>
<dbReference type="PANTHER" id="PTHR43667:SF1">
    <property type="entry name" value="CYCLOPROPANE-FATTY-ACYL-PHOSPHOLIPID SYNTHASE"/>
    <property type="match status" value="1"/>
</dbReference>
<reference evidence="7 8" key="1">
    <citation type="submission" date="2019-06" db="EMBL/GenBank/DDBJ databases">
        <title>Sorghum-associated microbial communities from plants grown in Nebraska, USA.</title>
        <authorList>
            <person name="Schachtman D."/>
        </authorList>
    </citation>
    <scope>NUCLEOTIDE SEQUENCE [LARGE SCALE GENOMIC DNA]</scope>
    <source>
        <strain evidence="7 8">1209</strain>
    </source>
</reference>
<dbReference type="CDD" id="cd02440">
    <property type="entry name" value="AdoMet_MTases"/>
    <property type="match status" value="1"/>
</dbReference>
<dbReference type="Gene3D" id="3.40.50.150">
    <property type="entry name" value="Vaccinia Virus protein VP39"/>
    <property type="match status" value="1"/>
</dbReference>
<keyword evidence="5" id="KW-0443">Lipid metabolism</keyword>
<keyword evidence="2" id="KW-0489">Methyltransferase</keyword>